<keyword evidence="1" id="KW-0808">Transferase</keyword>
<dbReference type="STRING" id="1216932.CM240_0510"/>
<dbReference type="InterPro" id="IPR011990">
    <property type="entry name" value="TPR-like_helical_dom_sf"/>
</dbReference>
<dbReference type="InterPro" id="IPR029044">
    <property type="entry name" value="Nucleotide-diphossugar_trans"/>
</dbReference>
<keyword evidence="2" id="KW-1185">Reference proteome</keyword>
<protein>
    <submittedName>
        <fullName evidence="1">Glycosyl transferase, family 2</fullName>
    </submittedName>
</protein>
<dbReference type="OrthoDB" id="9815923at2"/>
<dbReference type="PATRIC" id="fig|1216932.3.peg.494"/>
<name>W6SDF2_9CLOT</name>
<dbReference type="eggNOG" id="COG0457">
    <property type="taxonomic scope" value="Bacteria"/>
</dbReference>
<dbReference type="Gene3D" id="1.25.40.10">
    <property type="entry name" value="Tetratricopeptide repeat domain"/>
    <property type="match status" value="1"/>
</dbReference>
<dbReference type="KEGG" id="clt:CM240_0510"/>
<dbReference type="SUPFAM" id="SSF48452">
    <property type="entry name" value="TPR-like"/>
    <property type="match status" value="1"/>
</dbReference>
<dbReference type="HOGENOM" id="CLU_650036_0_0_9"/>
<reference evidence="1 2" key="1">
    <citation type="submission" date="2013-11" db="EMBL/GenBank/DDBJ databases">
        <title>Complete genome sequence of Clostridum sp. M2/40.</title>
        <authorList>
            <person name="Wibberg D."/>
            <person name="Puehler A."/>
            <person name="Schlueter A."/>
        </authorList>
    </citation>
    <scope>NUCLEOTIDE SEQUENCE [LARGE SCALE GENOMIC DNA]</scope>
    <source>
        <strain evidence="2">M2/40</strain>
    </source>
</reference>
<organism evidence="1 2">
    <name type="scientific">Clostridium bornimense</name>
    <dbReference type="NCBI Taxonomy" id="1216932"/>
    <lineage>
        <taxon>Bacteria</taxon>
        <taxon>Bacillati</taxon>
        <taxon>Bacillota</taxon>
        <taxon>Clostridia</taxon>
        <taxon>Eubacteriales</taxon>
        <taxon>Clostridiaceae</taxon>
        <taxon>Clostridium</taxon>
    </lineage>
</organism>
<dbReference type="SUPFAM" id="SSF53448">
    <property type="entry name" value="Nucleotide-diphospho-sugar transferases"/>
    <property type="match status" value="1"/>
</dbReference>
<dbReference type="AlphaFoldDB" id="W6SDF2"/>
<dbReference type="RefSeq" id="WP_044036159.1">
    <property type="nucleotide sequence ID" value="NZ_HG917868.1"/>
</dbReference>
<dbReference type="eggNOG" id="COG0463">
    <property type="taxonomic scope" value="Bacteria"/>
</dbReference>
<gene>
    <name evidence="1" type="ORF">CM240_0510</name>
</gene>
<accession>W6SDF2</accession>
<dbReference type="EMBL" id="HG917868">
    <property type="protein sequence ID" value="CDM67675.1"/>
    <property type="molecule type" value="Genomic_DNA"/>
</dbReference>
<dbReference type="GO" id="GO:0016740">
    <property type="term" value="F:transferase activity"/>
    <property type="evidence" value="ECO:0007669"/>
    <property type="project" value="UniProtKB-KW"/>
</dbReference>
<evidence type="ECO:0000313" key="2">
    <source>
        <dbReference type="Proteomes" id="UP000019426"/>
    </source>
</evidence>
<sequence length="422" mass="49510">MRKTLALCIINTTESSNIKITLNNLYTYVSEIYLICTNTFPLLYELIDTYSNINIITCSNICDIKDTKNYILNQSKCDYILFMNSNEIINEDQCSKLHSLNDTLYDGFAVKIKEYINDTCNEYYEIRLFKVDKNIIFQGYINDTVSFSLNNHNFNTIQSTIILERKLSSENFIVSNTYKFSLINSIKKNKKDGYYYFCIGEIFMDLQDYKSAETYFKKSLLYSKHEFNVEFVYSVYLAVSMSMCLLEQNKIKDCLENINYWLNIFPNHKDLFFIEGMCFLKLFHYSEALYSFKKYKSCNCSFYGTKYFYTEKNIDLLINELESLSLSSDIKFTTIIITENSINPETILSINEISSNILIISEKKILDCNVKNLSINSISIYIKEEKNHLNFDSILDCDYIFILNNGEVWPLEPQKNLVNSIK</sequence>
<evidence type="ECO:0000313" key="1">
    <source>
        <dbReference type="EMBL" id="CDM67675.1"/>
    </source>
</evidence>
<proteinExistence type="predicted"/>
<dbReference type="Proteomes" id="UP000019426">
    <property type="component" value="Chromosome M2/40_rep1"/>
</dbReference>